<gene>
    <name evidence="2" type="ORF">ACFQKE_03245</name>
</gene>
<dbReference type="EMBL" id="JBHTAT010000001">
    <property type="protein sequence ID" value="MFC7254324.1"/>
    <property type="molecule type" value="Genomic_DNA"/>
</dbReference>
<feature type="compositionally biased region" description="Low complexity" evidence="1">
    <location>
        <begin position="12"/>
        <end position="22"/>
    </location>
</feature>
<feature type="region of interest" description="Disordered" evidence="1">
    <location>
        <begin position="65"/>
        <end position="95"/>
    </location>
</feature>
<sequence length="107" mass="11354">MVPSGLPTGTVSSGRAGPSSSRDAADAAPDARRRIAELERENEALRAAIEQQRLENERIVERYEQLLDQQRTADGPASDAEADVGDGGPSPARDADALGRIARFLGL</sequence>
<proteinExistence type="predicted"/>
<feature type="region of interest" description="Disordered" evidence="1">
    <location>
        <begin position="1"/>
        <end position="31"/>
    </location>
</feature>
<accession>A0ABD5ZVM9</accession>
<dbReference type="GeneID" id="96952634"/>
<dbReference type="AlphaFoldDB" id="A0ABD5ZVM9"/>
<comment type="caution">
    <text evidence="2">The sequence shown here is derived from an EMBL/GenBank/DDBJ whole genome shotgun (WGS) entry which is preliminary data.</text>
</comment>
<dbReference type="Proteomes" id="UP001596434">
    <property type="component" value="Unassembled WGS sequence"/>
</dbReference>
<dbReference type="RefSeq" id="WP_379702524.1">
    <property type="nucleotide sequence ID" value="NZ_JBHTAT010000001.1"/>
</dbReference>
<reference evidence="2 3" key="1">
    <citation type="journal article" date="2019" name="Int. J. Syst. Evol. Microbiol.">
        <title>The Global Catalogue of Microorganisms (GCM) 10K type strain sequencing project: providing services to taxonomists for standard genome sequencing and annotation.</title>
        <authorList>
            <consortium name="The Broad Institute Genomics Platform"/>
            <consortium name="The Broad Institute Genome Sequencing Center for Infectious Disease"/>
            <person name="Wu L."/>
            <person name="Ma J."/>
        </authorList>
    </citation>
    <scope>NUCLEOTIDE SEQUENCE [LARGE SCALE GENOMIC DNA]</scope>
    <source>
        <strain evidence="2 3">GX21</strain>
    </source>
</reference>
<organism evidence="2 3">
    <name type="scientific">Haloplanus litoreus</name>
    <dbReference type="NCBI Taxonomy" id="767515"/>
    <lineage>
        <taxon>Archaea</taxon>
        <taxon>Methanobacteriati</taxon>
        <taxon>Methanobacteriota</taxon>
        <taxon>Stenosarchaea group</taxon>
        <taxon>Halobacteria</taxon>
        <taxon>Halobacteriales</taxon>
        <taxon>Haloferacaceae</taxon>
        <taxon>Haloplanus</taxon>
    </lineage>
</organism>
<evidence type="ECO:0000256" key="1">
    <source>
        <dbReference type="SAM" id="MobiDB-lite"/>
    </source>
</evidence>
<evidence type="ECO:0000313" key="3">
    <source>
        <dbReference type="Proteomes" id="UP001596434"/>
    </source>
</evidence>
<keyword evidence="3" id="KW-1185">Reference proteome</keyword>
<name>A0ABD5ZVM9_9EURY</name>
<evidence type="ECO:0000313" key="2">
    <source>
        <dbReference type="EMBL" id="MFC7254324.1"/>
    </source>
</evidence>
<protein>
    <submittedName>
        <fullName evidence="2">Uncharacterized protein</fullName>
    </submittedName>
</protein>